<dbReference type="GO" id="GO:0005829">
    <property type="term" value="C:cytosol"/>
    <property type="evidence" value="ECO:0007669"/>
    <property type="project" value="TreeGrafter"/>
</dbReference>
<comment type="function">
    <text evidence="7 8">Key enzyme in folate metabolism. Catalyzes an essential reaction for de novo glycine and purine synthesis, and for DNA precursor synthesis.</text>
</comment>
<comment type="similarity">
    <text evidence="2 8">Belongs to the dihydrofolate reductase family.</text>
</comment>
<dbReference type="GO" id="GO:0046654">
    <property type="term" value="P:tetrahydrofolate biosynthetic process"/>
    <property type="evidence" value="ECO:0007669"/>
    <property type="project" value="InterPro"/>
</dbReference>
<dbReference type="PANTHER" id="PTHR48069">
    <property type="entry name" value="DIHYDROFOLATE REDUCTASE"/>
    <property type="match status" value="1"/>
</dbReference>
<dbReference type="PANTHER" id="PTHR48069:SF3">
    <property type="entry name" value="DIHYDROFOLATE REDUCTASE"/>
    <property type="match status" value="1"/>
</dbReference>
<evidence type="ECO:0000256" key="6">
    <source>
        <dbReference type="ARBA" id="ARBA00023002"/>
    </source>
</evidence>
<dbReference type="InterPro" id="IPR001796">
    <property type="entry name" value="DHFR_dom"/>
</dbReference>
<dbReference type="AlphaFoldDB" id="A0A916JRJ4"/>
<keyword evidence="5 8" id="KW-0521">NADP</keyword>
<dbReference type="Proteomes" id="UP000683507">
    <property type="component" value="Chromosome"/>
</dbReference>
<name>A0A916JRJ4_9FLAO</name>
<comment type="pathway">
    <text evidence="1 8">Cofactor biosynthesis; tetrahydrofolate biosynthesis; 5,6,7,8-tetrahydrofolate from 7,8-dihydrofolate: step 1/1.</text>
</comment>
<evidence type="ECO:0000256" key="2">
    <source>
        <dbReference type="ARBA" id="ARBA00009539"/>
    </source>
</evidence>
<gene>
    <name evidence="10" type="primary">dfrA</name>
    <name evidence="10" type="ORF">CRYO30217_03512</name>
</gene>
<dbReference type="PRINTS" id="PR00070">
    <property type="entry name" value="DHFR"/>
</dbReference>
<evidence type="ECO:0000256" key="3">
    <source>
        <dbReference type="ARBA" id="ARBA00012856"/>
    </source>
</evidence>
<keyword evidence="6 8" id="KW-0560">Oxidoreductase</keyword>
<dbReference type="KEGG" id="ptan:CRYO30217_03512"/>
<protein>
    <recommendedName>
        <fullName evidence="3 8">Dihydrofolate reductase</fullName>
        <ecNumber evidence="3 8">1.5.1.3</ecNumber>
    </recommendedName>
</protein>
<reference evidence="10" key="1">
    <citation type="submission" date="2021-04" db="EMBL/GenBank/DDBJ databases">
        <authorList>
            <person name="Rodrigo-Torres L."/>
            <person name="Arahal R. D."/>
            <person name="Lucena T."/>
        </authorList>
    </citation>
    <scope>NUCLEOTIDE SEQUENCE</scope>
    <source>
        <strain evidence="10">AS29M-1</strain>
    </source>
</reference>
<comment type="catalytic activity">
    <reaction evidence="8">
        <text>(6S)-5,6,7,8-tetrahydrofolate + NADP(+) = 7,8-dihydrofolate + NADPH + H(+)</text>
        <dbReference type="Rhea" id="RHEA:15009"/>
        <dbReference type="ChEBI" id="CHEBI:15378"/>
        <dbReference type="ChEBI" id="CHEBI:57451"/>
        <dbReference type="ChEBI" id="CHEBI:57453"/>
        <dbReference type="ChEBI" id="CHEBI:57783"/>
        <dbReference type="ChEBI" id="CHEBI:58349"/>
        <dbReference type="EC" id="1.5.1.3"/>
    </reaction>
</comment>
<dbReference type="GO" id="GO:0050661">
    <property type="term" value="F:NADP binding"/>
    <property type="evidence" value="ECO:0007669"/>
    <property type="project" value="InterPro"/>
</dbReference>
<dbReference type="SUPFAM" id="SSF53597">
    <property type="entry name" value="Dihydrofolate reductase-like"/>
    <property type="match status" value="1"/>
</dbReference>
<dbReference type="EC" id="1.5.1.3" evidence="3 8"/>
<evidence type="ECO:0000256" key="4">
    <source>
        <dbReference type="ARBA" id="ARBA00022563"/>
    </source>
</evidence>
<dbReference type="GO" id="GO:0004146">
    <property type="term" value="F:dihydrofolate reductase activity"/>
    <property type="evidence" value="ECO:0007669"/>
    <property type="project" value="UniProtKB-EC"/>
</dbReference>
<feature type="domain" description="DHFR" evidence="9">
    <location>
        <begin position="2"/>
        <end position="167"/>
    </location>
</feature>
<dbReference type="PIRSF" id="PIRSF000194">
    <property type="entry name" value="DHFR"/>
    <property type="match status" value="1"/>
</dbReference>
<keyword evidence="4 8" id="KW-0554">One-carbon metabolism</keyword>
<dbReference type="PROSITE" id="PS51330">
    <property type="entry name" value="DHFR_2"/>
    <property type="match status" value="1"/>
</dbReference>
<evidence type="ECO:0000256" key="5">
    <source>
        <dbReference type="ARBA" id="ARBA00022857"/>
    </source>
</evidence>
<evidence type="ECO:0000259" key="9">
    <source>
        <dbReference type="PROSITE" id="PS51330"/>
    </source>
</evidence>
<dbReference type="CDD" id="cd00209">
    <property type="entry name" value="DHFR"/>
    <property type="match status" value="1"/>
</dbReference>
<organism evidence="10 11">
    <name type="scientific">Parvicella tangerina</name>
    <dbReference type="NCBI Taxonomy" id="2829795"/>
    <lineage>
        <taxon>Bacteria</taxon>
        <taxon>Pseudomonadati</taxon>
        <taxon>Bacteroidota</taxon>
        <taxon>Flavobacteriia</taxon>
        <taxon>Flavobacteriales</taxon>
        <taxon>Parvicellaceae</taxon>
        <taxon>Parvicella</taxon>
    </lineage>
</organism>
<accession>A0A916JRJ4</accession>
<dbReference type="RefSeq" id="WP_258543684.1">
    <property type="nucleotide sequence ID" value="NZ_OU015584.1"/>
</dbReference>
<evidence type="ECO:0000313" key="11">
    <source>
        <dbReference type="Proteomes" id="UP000683507"/>
    </source>
</evidence>
<proteinExistence type="inferred from homology"/>
<dbReference type="GO" id="GO:0046655">
    <property type="term" value="P:folic acid metabolic process"/>
    <property type="evidence" value="ECO:0007669"/>
    <property type="project" value="TreeGrafter"/>
</dbReference>
<dbReference type="GO" id="GO:0006730">
    <property type="term" value="P:one-carbon metabolic process"/>
    <property type="evidence" value="ECO:0007669"/>
    <property type="project" value="UniProtKB-KW"/>
</dbReference>
<dbReference type="Gene3D" id="3.40.430.10">
    <property type="entry name" value="Dihydrofolate Reductase, subunit A"/>
    <property type="match status" value="1"/>
</dbReference>
<keyword evidence="11" id="KW-1185">Reference proteome</keyword>
<dbReference type="InterPro" id="IPR012259">
    <property type="entry name" value="DHFR"/>
</dbReference>
<evidence type="ECO:0000256" key="7">
    <source>
        <dbReference type="ARBA" id="ARBA00025067"/>
    </source>
</evidence>
<dbReference type="GO" id="GO:0046452">
    <property type="term" value="P:dihydrofolate metabolic process"/>
    <property type="evidence" value="ECO:0007669"/>
    <property type="project" value="TreeGrafter"/>
</dbReference>
<dbReference type="Pfam" id="PF00186">
    <property type="entry name" value="DHFR_1"/>
    <property type="match status" value="1"/>
</dbReference>
<sequence length="169" mass="19672">MKVSIIAALGKNNEIGKDNDLIWHLPKDMKFFTETTTGHYVIMGRKNYESIPEKYRPLKNRVNVIVTRQKDYKAENCVVVSSVEEGIELARFEGETECFIIGGGQIYKHAIEADLIDRMYLTHISEGFEADTHFPEFDPEGWFCKGLMSHKKDEKNPYDFVIDQYDRKR</sequence>
<evidence type="ECO:0000256" key="1">
    <source>
        <dbReference type="ARBA" id="ARBA00004903"/>
    </source>
</evidence>
<dbReference type="EMBL" id="OU015584">
    <property type="protein sequence ID" value="CAG5087555.1"/>
    <property type="molecule type" value="Genomic_DNA"/>
</dbReference>
<evidence type="ECO:0000313" key="10">
    <source>
        <dbReference type="EMBL" id="CAG5087555.1"/>
    </source>
</evidence>
<dbReference type="InterPro" id="IPR024072">
    <property type="entry name" value="DHFR-like_dom_sf"/>
</dbReference>
<evidence type="ECO:0000256" key="8">
    <source>
        <dbReference type="PIRNR" id="PIRNR000194"/>
    </source>
</evidence>